<sequence>MKDRQRDFAYIYIPHAMAQGKSIRSLQIDKALIIKMLHIALQKVTFQALEGHLLQAKTPPFRRRNATF</sequence>
<evidence type="ECO:0000313" key="2">
    <source>
        <dbReference type="Proteomes" id="UP000820977"/>
    </source>
</evidence>
<comment type="caution">
    <text evidence="1">The sequence shown here is derived from an EMBL/GenBank/DDBJ whole genome shotgun (WGS) entry which is preliminary data.</text>
</comment>
<protein>
    <recommendedName>
        <fullName evidence="3">Transposase</fullName>
    </recommendedName>
</protein>
<name>A0ABX2B0C4_9BACT</name>
<dbReference type="EMBL" id="JABKKJ010000004">
    <property type="protein sequence ID" value="NPE24733.1"/>
    <property type="molecule type" value="Genomic_DNA"/>
</dbReference>
<evidence type="ECO:0008006" key="3">
    <source>
        <dbReference type="Google" id="ProtNLM"/>
    </source>
</evidence>
<reference evidence="1 2" key="1">
    <citation type="submission" date="2020-05" db="EMBL/GenBank/DDBJ databases">
        <title>Distinct polysaccharide utilization as determinants for interspecies competition between intestinal Prevotella spp.</title>
        <authorList>
            <person name="Galvez E.J.C."/>
            <person name="Iljazovic A."/>
            <person name="Strowig T."/>
        </authorList>
    </citation>
    <scope>NUCLEOTIDE SEQUENCE [LARGE SCALE GENOMIC DNA]</scope>
    <source>
        <strain evidence="1 2">PCHR</strain>
    </source>
</reference>
<organism evidence="1 2">
    <name type="scientific">Xylanibacter caecicola</name>
    <dbReference type="NCBI Taxonomy" id="2736294"/>
    <lineage>
        <taxon>Bacteria</taxon>
        <taxon>Pseudomonadati</taxon>
        <taxon>Bacteroidota</taxon>
        <taxon>Bacteroidia</taxon>
        <taxon>Bacteroidales</taxon>
        <taxon>Prevotellaceae</taxon>
        <taxon>Xylanibacter</taxon>
    </lineage>
</organism>
<keyword evidence="2" id="KW-1185">Reference proteome</keyword>
<gene>
    <name evidence="1" type="ORF">HPS54_04235</name>
</gene>
<proteinExistence type="predicted"/>
<dbReference type="Proteomes" id="UP000820977">
    <property type="component" value="Unassembled WGS sequence"/>
</dbReference>
<evidence type="ECO:0000313" key="1">
    <source>
        <dbReference type="EMBL" id="NPE24733.1"/>
    </source>
</evidence>
<dbReference type="RefSeq" id="WP_172344227.1">
    <property type="nucleotide sequence ID" value="NZ_CASYYZ010000052.1"/>
</dbReference>
<accession>A0ABX2B0C4</accession>